<dbReference type="Proteomes" id="UP001233999">
    <property type="component" value="Unassembled WGS sequence"/>
</dbReference>
<comment type="caution">
    <text evidence="2">The sequence shown here is derived from an EMBL/GenBank/DDBJ whole genome shotgun (WGS) entry which is preliminary data.</text>
</comment>
<evidence type="ECO:0000256" key="1">
    <source>
        <dbReference type="SAM" id="MobiDB-lite"/>
    </source>
</evidence>
<evidence type="ECO:0000313" key="2">
    <source>
        <dbReference type="EMBL" id="KAJ9598229.1"/>
    </source>
</evidence>
<feature type="region of interest" description="Disordered" evidence="1">
    <location>
        <begin position="1"/>
        <end position="52"/>
    </location>
</feature>
<proteinExistence type="predicted"/>
<accession>A0AAD8EQE0</accession>
<name>A0AAD8EQE0_DIPPU</name>
<feature type="compositionally biased region" description="Basic and acidic residues" evidence="1">
    <location>
        <begin position="16"/>
        <end position="49"/>
    </location>
</feature>
<dbReference type="AlphaFoldDB" id="A0AAD8EQE0"/>
<keyword evidence="3" id="KW-1185">Reference proteome</keyword>
<dbReference type="EMBL" id="JASPKZ010001233">
    <property type="protein sequence ID" value="KAJ9598229.1"/>
    <property type="molecule type" value="Genomic_DNA"/>
</dbReference>
<sequence length="148" mass="16902">MLNEESNKLRLLCDNNDQHMASDGEGSKDDSNSKLPEIDEQQKQSDQPEMKFGAEVCMDYGPKKRKYNSANYIFENKELIEKAMTKLAKEEDECGIFGRYVASVLRSLSSEALKRKLKKRIQQILLEMPDEDKLPDDILNTSGFSSCL</sequence>
<protein>
    <submittedName>
        <fullName evidence="2">Uncharacterized protein</fullName>
    </submittedName>
</protein>
<reference evidence="2" key="1">
    <citation type="journal article" date="2023" name="IScience">
        <title>Live-bearing cockroach genome reveals convergent evolutionary mechanisms linked to viviparity in insects and beyond.</title>
        <authorList>
            <person name="Fouks B."/>
            <person name="Harrison M.C."/>
            <person name="Mikhailova A.A."/>
            <person name="Marchal E."/>
            <person name="English S."/>
            <person name="Carruthers M."/>
            <person name="Jennings E.C."/>
            <person name="Chiamaka E.L."/>
            <person name="Frigard R.A."/>
            <person name="Pippel M."/>
            <person name="Attardo G.M."/>
            <person name="Benoit J.B."/>
            <person name="Bornberg-Bauer E."/>
            <person name="Tobe S.S."/>
        </authorList>
    </citation>
    <scope>NUCLEOTIDE SEQUENCE</scope>
    <source>
        <strain evidence="2">Stay&amp;Tobe</strain>
    </source>
</reference>
<evidence type="ECO:0000313" key="3">
    <source>
        <dbReference type="Proteomes" id="UP001233999"/>
    </source>
</evidence>
<reference evidence="2" key="2">
    <citation type="submission" date="2023-05" db="EMBL/GenBank/DDBJ databases">
        <authorList>
            <person name="Fouks B."/>
        </authorList>
    </citation>
    <scope>NUCLEOTIDE SEQUENCE</scope>
    <source>
        <strain evidence="2">Stay&amp;Tobe</strain>
        <tissue evidence="2">Testes</tissue>
    </source>
</reference>
<organism evidence="2 3">
    <name type="scientific">Diploptera punctata</name>
    <name type="common">Pacific beetle cockroach</name>
    <dbReference type="NCBI Taxonomy" id="6984"/>
    <lineage>
        <taxon>Eukaryota</taxon>
        <taxon>Metazoa</taxon>
        <taxon>Ecdysozoa</taxon>
        <taxon>Arthropoda</taxon>
        <taxon>Hexapoda</taxon>
        <taxon>Insecta</taxon>
        <taxon>Pterygota</taxon>
        <taxon>Neoptera</taxon>
        <taxon>Polyneoptera</taxon>
        <taxon>Dictyoptera</taxon>
        <taxon>Blattodea</taxon>
        <taxon>Blaberoidea</taxon>
        <taxon>Blaberidae</taxon>
        <taxon>Diplopterinae</taxon>
        <taxon>Diploptera</taxon>
    </lineage>
</organism>
<gene>
    <name evidence="2" type="ORF">L9F63_011050</name>
</gene>